<evidence type="ECO:0000256" key="1">
    <source>
        <dbReference type="SAM" id="Phobius"/>
    </source>
</evidence>
<dbReference type="Proteomes" id="UP000056502">
    <property type="component" value="Chromosome I"/>
</dbReference>
<accession>A0A0M3TKP3</accession>
<keyword evidence="1" id="KW-0812">Transmembrane</keyword>
<protein>
    <submittedName>
        <fullName evidence="2">Uncharacterized protein</fullName>
    </submittedName>
</protein>
<reference evidence="2 3" key="1">
    <citation type="journal article" date="2015" name="Genome Announc.">
        <title>Whole-Genome Sequence of Leptospira interrogans Serovar Hardjo Subtype Hardjoprajitno Strain Norma, Isolated from Cattle in a Leptospirosis Outbreak in Brazil.</title>
        <authorList>
            <person name="Cosate M.R."/>
            <person name="Soares S.C."/>
            <person name="Mendes T.A."/>
            <person name="Raittz R.T."/>
            <person name="Moreira E.C."/>
            <person name="Leite R."/>
            <person name="Fernandes G.R."/>
            <person name="Haddad J.P."/>
            <person name="Ortega J.M."/>
        </authorList>
    </citation>
    <scope>NUCLEOTIDE SEQUENCE [LARGE SCALE GENOMIC DNA]</scope>
    <source>
        <strain evidence="2 3">Norma</strain>
    </source>
</reference>
<evidence type="ECO:0000313" key="3">
    <source>
        <dbReference type="Proteomes" id="UP000056502"/>
    </source>
</evidence>
<proteinExistence type="predicted"/>
<dbReference type="AlphaFoldDB" id="A0A0M3TKP3"/>
<feature type="transmembrane region" description="Helical" evidence="1">
    <location>
        <begin position="17"/>
        <end position="35"/>
    </location>
</feature>
<gene>
    <name evidence="2" type="ORF">G436_0448</name>
</gene>
<sequence>MWGWFMVRNWPHKNKKLLFKNVFLLILVISLSSIFDES</sequence>
<keyword evidence="1" id="KW-1133">Transmembrane helix</keyword>
<dbReference type="PATRIC" id="fig|1279460.3.peg.449"/>
<name>A0A0M3TKP3_LEPIR</name>
<evidence type="ECO:0000313" key="2">
    <source>
        <dbReference type="EMBL" id="ALE37671.1"/>
    </source>
</evidence>
<organism evidence="2">
    <name type="scientific">Leptospira interrogans serovar Hardjo str. Norma</name>
    <dbReference type="NCBI Taxonomy" id="1279460"/>
    <lineage>
        <taxon>Bacteria</taxon>
        <taxon>Pseudomonadati</taxon>
        <taxon>Spirochaetota</taxon>
        <taxon>Spirochaetia</taxon>
        <taxon>Leptospirales</taxon>
        <taxon>Leptospiraceae</taxon>
        <taxon>Leptospira</taxon>
    </lineage>
</organism>
<dbReference type="EMBL" id="CP012603">
    <property type="protein sequence ID" value="ALE37671.1"/>
    <property type="molecule type" value="Genomic_DNA"/>
</dbReference>
<keyword evidence="1" id="KW-0472">Membrane</keyword>